<evidence type="ECO:0000313" key="10">
    <source>
        <dbReference type="Proteomes" id="UP001187682"/>
    </source>
</evidence>
<feature type="transmembrane region" description="Helical" evidence="7">
    <location>
        <begin position="94"/>
        <end position="118"/>
    </location>
</feature>
<dbReference type="PANTHER" id="PTHR33048">
    <property type="entry name" value="PTH11-LIKE INTEGRAL MEMBRANE PROTEIN (AFU_ORTHOLOGUE AFUA_5G11245)"/>
    <property type="match status" value="1"/>
</dbReference>
<feature type="transmembrane region" description="Helical" evidence="7">
    <location>
        <begin position="207"/>
        <end position="227"/>
    </location>
</feature>
<comment type="caution">
    <text evidence="9">The sequence shown here is derived from an EMBL/GenBank/DDBJ whole genome shotgun (WGS) entry which is preliminary data.</text>
</comment>
<comment type="similarity">
    <text evidence="5">Belongs to the SAT4 family.</text>
</comment>
<feature type="transmembrane region" description="Helical" evidence="7">
    <location>
        <begin position="170"/>
        <end position="195"/>
    </location>
</feature>
<dbReference type="InterPro" id="IPR052337">
    <property type="entry name" value="SAT4-like"/>
</dbReference>
<keyword evidence="10" id="KW-1185">Reference proteome</keyword>
<feature type="region of interest" description="Disordered" evidence="6">
    <location>
        <begin position="324"/>
        <end position="376"/>
    </location>
</feature>
<dbReference type="Pfam" id="PF20684">
    <property type="entry name" value="Fung_rhodopsin"/>
    <property type="match status" value="1"/>
</dbReference>
<feature type="compositionally biased region" description="Polar residues" evidence="6">
    <location>
        <begin position="324"/>
        <end position="339"/>
    </location>
</feature>
<feature type="transmembrane region" description="Helical" evidence="7">
    <location>
        <begin position="130"/>
        <end position="150"/>
    </location>
</feature>
<name>A0AAE8N6X9_9PEZI</name>
<keyword evidence="4 7" id="KW-0472">Membrane</keyword>
<feature type="transmembrane region" description="Helical" evidence="7">
    <location>
        <begin position="239"/>
        <end position="263"/>
    </location>
</feature>
<keyword evidence="2 7" id="KW-0812">Transmembrane</keyword>
<sequence length="376" mass="41684">MSAVDDQNHPNHTLGPALTVVSTILITLVLLTTCIRAVIRVNHRNVGYDDYTILLSAFLAVTRYVIQMVQVWKFQNGRHRQYVTDYNYHQNNMLGWYAQICLFAGICTLKVSIMLLILRMKDSRTLKIAMYTAIAGLVVTNGGVIIILLAECRPVGYWSKGAQCWNPKVRIYSIYCTIAYSIVTDFICSLLPLVVIWQVRIPMRTKILVCCLMSSGLVATAFGIVRASSLGLGVNDLTWSYALAAIWSNIEYYMGIILANLALSRQAYRYFYPQASSSAGNSSATPYSFPLSGLTDNSRCPDRFSRKLRDPAGDLGLVEQDTYVQSTSRGRVSTSQSEGSEIPLEPGTGIRKKTEFWMSNEGGGTSGVERREGEGG</sequence>
<keyword evidence="3 7" id="KW-1133">Transmembrane helix</keyword>
<comment type="subcellular location">
    <subcellularLocation>
        <location evidence="1">Membrane</location>
        <topology evidence="1">Multi-pass membrane protein</topology>
    </subcellularLocation>
</comment>
<proteinExistence type="inferred from homology"/>
<gene>
    <name evidence="9" type="ORF">DNG_09249</name>
</gene>
<accession>A0AAE8N6X9</accession>
<evidence type="ECO:0000256" key="1">
    <source>
        <dbReference type="ARBA" id="ARBA00004141"/>
    </source>
</evidence>
<evidence type="ECO:0000256" key="2">
    <source>
        <dbReference type="ARBA" id="ARBA00022692"/>
    </source>
</evidence>
<dbReference type="GO" id="GO:0016020">
    <property type="term" value="C:membrane"/>
    <property type="evidence" value="ECO:0007669"/>
    <property type="project" value="UniProtKB-SubCell"/>
</dbReference>
<protein>
    <recommendedName>
        <fullName evidence="8">Rhodopsin domain-containing protein</fullName>
    </recommendedName>
</protein>
<feature type="domain" description="Rhodopsin" evidence="8">
    <location>
        <begin position="36"/>
        <end position="268"/>
    </location>
</feature>
<organism evidence="9 10">
    <name type="scientific">Cephalotrichum gorgonifer</name>
    <dbReference type="NCBI Taxonomy" id="2041049"/>
    <lineage>
        <taxon>Eukaryota</taxon>
        <taxon>Fungi</taxon>
        <taxon>Dikarya</taxon>
        <taxon>Ascomycota</taxon>
        <taxon>Pezizomycotina</taxon>
        <taxon>Sordariomycetes</taxon>
        <taxon>Hypocreomycetidae</taxon>
        <taxon>Microascales</taxon>
        <taxon>Microascaceae</taxon>
        <taxon>Cephalotrichum</taxon>
    </lineage>
</organism>
<dbReference type="PANTHER" id="PTHR33048:SF96">
    <property type="entry name" value="INTEGRAL MEMBRANE PROTEIN"/>
    <property type="match status" value="1"/>
</dbReference>
<dbReference type="AlphaFoldDB" id="A0AAE8N6X9"/>
<evidence type="ECO:0000256" key="4">
    <source>
        <dbReference type="ARBA" id="ARBA00023136"/>
    </source>
</evidence>
<evidence type="ECO:0000259" key="8">
    <source>
        <dbReference type="Pfam" id="PF20684"/>
    </source>
</evidence>
<evidence type="ECO:0000256" key="5">
    <source>
        <dbReference type="ARBA" id="ARBA00038359"/>
    </source>
</evidence>
<evidence type="ECO:0000256" key="3">
    <source>
        <dbReference type="ARBA" id="ARBA00022989"/>
    </source>
</evidence>
<evidence type="ECO:0000256" key="7">
    <source>
        <dbReference type="SAM" id="Phobius"/>
    </source>
</evidence>
<reference evidence="9" key="1">
    <citation type="submission" date="2018-03" db="EMBL/GenBank/DDBJ databases">
        <authorList>
            <person name="Guldener U."/>
        </authorList>
    </citation>
    <scope>NUCLEOTIDE SEQUENCE</scope>
</reference>
<dbReference type="Proteomes" id="UP001187682">
    <property type="component" value="Unassembled WGS sequence"/>
</dbReference>
<evidence type="ECO:0000313" key="9">
    <source>
        <dbReference type="EMBL" id="SPO06559.1"/>
    </source>
</evidence>
<dbReference type="EMBL" id="ONZQ02000016">
    <property type="protein sequence ID" value="SPO06559.1"/>
    <property type="molecule type" value="Genomic_DNA"/>
</dbReference>
<feature type="transmembrane region" description="Helical" evidence="7">
    <location>
        <begin position="51"/>
        <end position="74"/>
    </location>
</feature>
<dbReference type="InterPro" id="IPR049326">
    <property type="entry name" value="Rhodopsin_dom_fungi"/>
</dbReference>
<evidence type="ECO:0000256" key="6">
    <source>
        <dbReference type="SAM" id="MobiDB-lite"/>
    </source>
</evidence>
<feature type="transmembrane region" description="Helical" evidence="7">
    <location>
        <begin position="20"/>
        <end position="39"/>
    </location>
</feature>